<dbReference type="Gene3D" id="2.60.40.10">
    <property type="entry name" value="Immunoglobulins"/>
    <property type="match status" value="3"/>
</dbReference>
<dbReference type="CDD" id="cd00096">
    <property type="entry name" value="Ig"/>
    <property type="match status" value="1"/>
</dbReference>
<dbReference type="Ensembl" id="ENSELUT00000061175.2">
    <property type="protein sequence ID" value="ENSELUP00000052408.1"/>
    <property type="gene ID" value="ENSELUG00000024771.2"/>
</dbReference>
<dbReference type="GeneTree" id="ENSGT01010000222294"/>
<dbReference type="SMART" id="SM00408">
    <property type="entry name" value="IGc2"/>
    <property type="match status" value="2"/>
</dbReference>
<dbReference type="InterPro" id="IPR003599">
    <property type="entry name" value="Ig_sub"/>
</dbReference>
<evidence type="ECO:0000256" key="2">
    <source>
        <dbReference type="SAM" id="Phobius"/>
    </source>
</evidence>
<dbReference type="InterPro" id="IPR003598">
    <property type="entry name" value="Ig_sub2"/>
</dbReference>
<dbReference type="InterPro" id="IPR036179">
    <property type="entry name" value="Ig-like_dom_sf"/>
</dbReference>
<feature type="transmembrane region" description="Helical" evidence="2">
    <location>
        <begin position="312"/>
        <end position="334"/>
    </location>
</feature>
<reference evidence="4" key="2">
    <citation type="submission" date="2020-02" db="EMBL/GenBank/DDBJ databases">
        <title>Esox lucius (northern pike) genome, fEsoLuc1, primary haplotype.</title>
        <authorList>
            <person name="Myers G."/>
            <person name="Karagic N."/>
            <person name="Meyer A."/>
            <person name="Pippel M."/>
            <person name="Reichard M."/>
            <person name="Winkler S."/>
            <person name="Tracey A."/>
            <person name="Sims Y."/>
            <person name="Howe K."/>
            <person name="Rhie A."/>
            <person name="Formenti G."/>
            <person name="Durbin R."/>
            <person name="Fedrigo O."/>
            <person name="Jarvis E.D."/>
        </authorList>
    </citation>
    <scope>NUCLEOTIDE SEQUENCE [LARGE SCALE GENOMIC DNA]</scope>
</reference>
<reference evidence="5" key="1">
    <citation type="journal article" date="2014" name="PLoS ONE">
        <title>The genome and linkage map of the northern pike (Esox lucius): conserved synteny revealed between the salmonid sister group and the Neoteleostei.</title>
        <authorList>
            <person name="Rondeau E.B."/>
            <person name="Minkley D.R."/>
            <person name="Leong J.S."/>
            <person name="Messmer A.M."/>
            <person name="Jantzen J.R."/>
            <person name="von Schalburg K.R."/>
            <person name="Lemon C."/>
            <person name="Bird N.H."/>
            <person name="Koop B.F."/>
        </authorList>
    </citation>
    <scope>NUCLEOTIDE SEQUENCE</scope>
</reference>
<dbReference type="InParanoid" id="A0A6Q2XFS0"/>
<reference evidence="4" key="3">
    <citation type="submission" date="2025-08" db="UniProtKB">
        <authorList>
            <consortium name="Ensembl"/>
        </authorList>
    </citation>
    <scope>IDENTIFICATION</scope>
</reference>
<dbReference type="Bgee" id="ENSELUG00000024771">
    <property type="expression patterns" value="Expressed in spleen and 14 other cell types or tissues"/>
</dbReference>
<keyword evidence="2" id="KW-1133">Transmembrane helix</keyword>
<keyword evidence="2" id="KW-0812">Transmembrane</keyword>
<organism evidence="4 5">
    <name type="scientific">Esox lucius</name>
    <name type="common">Northern pike</name>
    <dbReference type="NCBI Taxonomy" id="8010"/>
    <lineage>
        <taxon>Eukaryota</taxon>
        <taxon>Metazoa</taxon>
        <taxon>Chordata</taxon>
        <taxon>Craniata</taxon>
        <taxon>Vertebrata</taxon>
        <taxon>Euteleostomi</taxon>
        <taxon>Actinopterygii</taxon>
        <taxon>Neopterygii</taxon>
        <taxon>Teleostei</taxon>
        <taxon>Protacanthopterygii</taxon>
        <taxon>Esociformes</taxon>
        <taxon>Esocidae</taxon>
        <taxon>Esox</taxon>
    </lineage>
</organism>
<dbReference type="SMART" id="SM00409">
    <property type="entry name" value="IG"/>
    <property type="match status" value="3"/>
</dbReference>
<dbReference type="SUPFAM" id="SSF48726">
    <property type="entry name" value="Immunoglobulin"/>
    <property type="match status" value="3"/>
</dbReference>
<keyword evidence="2" id="KW-0472">Membrane</keyword>
<evidence type="ECO:0000313" key="5">
    <source>
        <dbReference type="Proteomes" id="UP000265140"/>
    </source>
</evidence>
<evidence type="ECO:0000259" key="3">
    <source>
        <dbReference type="PROSITE" id="PS50835"/>
    </source>
</evidence>
<sequence length="400" mass="44210">MQCLTVKTDHNFTSLIYFSARDAAMALRTAWCGYFLILLTVTCALGQNNMRHVCALRGSSVDLPCPFTYPDQVTENLWYSQWGKDGPTDLKVDQRYAGRVEYRGTTAVDCVLKITDLRESDKGEYFFRYKTDNSDWTNGTEGVALSIKAVLRCHTACSLDINTTFIWYKNGQLIPNTDVNSTSLYLDPVSSEDAGRYSCAVKGHQNLRSTEGTLAVRYGPKNTLVSVSSSGGLVVGSSVTLTCSSDANPPVDIYTWYFNDRILQSGFSNSYHVANFSFENSGRYLCEAINQRGSTNSSIQVTVSAVQASALAWTWVGLAVLAAGASLLVICCILKRRAAGGRDAVTFTHRVLPDNDTYAGLSMETWTKWNPLKTMMENHQRTLIEKNHCQNLGEGTITEP</sequence>
<keyword evidence="1" id="KW-0393">Immunoglobulin domain</keyword>
<dbReference type="PROSITE" id="PS50835">
    <property type="entry name" value="IG_LIKE"/>
    <property type="match status" value="2"/>
</dbReference>
<dbReference type="PANTHER" id="PTHR46013">
    <property type="entry name" value="VASCULAR CELL ADHESION MOLECULE 1"/>
    <property type="match status" value="1"/>
</dbReference>
<accession>A0A6Q2XFS0</accession>
<keyword evidence="5" id="KW-1185">Reference proteome</keyword>
<dbReference type="PANTHER" id="PTHR46013:SF4">
    <property type="entry name" value="B-CELL RECEPTOR CD22-RELATED"/>
    <property type="match status" value="1"/>
</dbReference>
<evidence type="ECO:0000256" key="1">
    <source>
        <dbReference type="ARBA" id="ARBA00023319"/>
    </source>
</evidence>
<dbReference type="Pfam" id="PF00047">
    <property type="entry name" value="ig"/>
    <property type="match status" value="1"/>
</dbReference>
<name>A0A6Q2XFS0_ESOLU</name>
<dbReference type="Pfam" id="PF13895">
    <property type="entry name" value="Ig_2"/>
    <property type="match status" value="1"/>
</dbReference>
<feature type="domain" description="Ig-like" evidence="3">
    <location>
        <begin position="220"/>
        <end position="304"/>
    </location>
</feature>
<dbReference type="InterPro" id="IPR013783">
    <property type="entry name" value="Ig-like_fold"/>
</dbReference>
<evidence type="ECO:0000313" key="4">
    <source>
        <dbReference type="Ensembl" id="ENSELUP00000052408.1"/>
    </source>
</evidence>
<dbReference type="Proteomes" id="UP000265140">
    <property type="component" value="Chromosome 15"/>
</dbReference>
<dbReference type="AlphaFoldDB" id="A0A6Q2XFS0"/>
<feature type="domain" description="Ig-like" evidence="3">
    <location>
        <begin position="141"/>
        <end position="215"/>
    </location>
</feature>
<protein>
    <recommendedName>
        <fullName evidence="3">Ig-like domain-containing protein</fullName>
    </recommendedName>
</protein>
<proteinExistence type="predicted"/>
<reference evidence="4" key="4">
    <citation type="submission" date="2025-09" db="UniProtKB">
        <authorList>
            <consortium name="Ensembl"/>
        </authorList>
    </citation>
    <scope>IDENTIFICATION</scope>
</reference>
<dbReference type="InterPro" id="IPR007110">
    <property type="entry name" value="Ig-like_dom"/>
</dbReference>
<dbReference type="InterPro" id="IPR013151">
    <property type="entry name" value="Immunoglobulin_dom"/>
</dbReference>